<keyword evidence="2" id="KW-1185">Reference proteome</keyword>
<proteinExistence type="predicted"/>
<dbReference type="EMBL" id="JAUEDM010000002">
    <property type="protein sequence ID" value="KAK3326660.1"/>
    <property type="molecule type" value="Genomic_DNA"/>
</dbReference>
<comment type="caution">
    <text evidence="1">The sequence shown here is derived from an EMBL/GenBank/DDBJ whole genome shotgun (WGS) entry which is preliminary data.</text>
</comment>
<accession>A0AAE0MC12</accession>
<organism evidence="1 2">
    <name type="scientific">Apodospora peruviana</name>
    <dbReference type="NCBI Taxonomy" id="516989"/>
    <lineage>
        <taxon>Eukaryota</taxon>
        <taxon>Fungi</taxon>
        <taxon>Dikarya</taxon>
        <taxon>Ascomycota</taxon>
        <taxon>Pezizomycotina</taxon>
        <taxon>Sordariomycetes</taxon>
        <taxon>Sordariomycetidae</taxon>
        <taxon>Sordariales</taxon>
        <taxon>Lasiosphaeriaceae</taxon>
        <taxon>Apodospora</taxon>
    </lineage>
</organism>
<name>A0AAE0MC12_9PEZI</name>
<evidence type="ECO:0000313" key="1">
    <source>
        <dbReference type="EMBL" id="KAK3326660.1"/>
    </source>
</evidence>
<dbReference type="Proteomes" id="UP001283341">
    <property type="component" value="Unassembled WGS sequence"/>
</dbReference>
<reference evidence="1" key="2">
    <citation type="submission" date="2023-06" db="EMBL/GenBank/DDBJ databases">
        <authorList>
            <consortium name="Lawrence Berkeley National Laboratory"/>
            <person name="Haridas S."/>
            <person name="Hensen N."/>
            <person name="Bonometti L."/>
            <person name="Westerberg I."/>
            <person name="Brannstrom I.O."/>
            <person name="Guillou S."/>
            <person name="Cros-Aarteil S."/>
            <person name="Calhoun S."/>
            <person name="Kuo A."/>
            <person name="Mondo S."/>
            <person name="Pangilinan J."/>
            <person name="Riley R."/>
            <person name="Labutti K."/>
            <person name="Andreopoulos B."/>
            <person name="Lipzen A."/>
            <person name="Chen C."/>
            <person name="Yanf M."/>
            <person name="Daum C."/>
            <person name="Ng V."/>
            <person name="Clum A."/>
            <person name="Steindorff A."/>
            <person name="Ohm R."/>
            <person name="Martin F."/>
            <person name="Silar P."/>
            <person name="Natvig D."/>
            <person name="Lalanne C."/>
            <person name="Gautier V."/>
            <person name="Ament-Velasquez S.L."/>
            <person name="Kruys A."/>
            <person name="Hutchinson M.I."/>
            <person name="Powell A.J."/>
            <person name="Barry K."/>
            <person name="Miller A.N."/>
            <person name="Grigoriev I.V."/>
            <person name="Debuchy R."/>
            <person name="Gladieux P."/>
            <person name="Thoren M.H."/>
            <person name="Johannesson H."/>
        </authorList>
    </citation>
    <scope>NUCLEOTIDE SEQUENCE</scope>
    <source>
        <strain evidence="1">CBS 118394</strain>
    </source>
</reference>
<reference evidence="1" key="1">
    <citation type="journal article" date="2023" name="Mol. Phylogenet. Evol.">
        <title>Genome-scale phylogeny and comparative genomics of the fungal order Sordariales.</title>
        <authorList>
            <person name="Hensen N."/>
            <person name="Bonometti L."/>
            <person name="Westerberg I."/>
            <person name="Brannstrom I.O."/>
            <person name="Guillou S."/>
            <person name="Cros-Aarteil S."/>
            <person name="Calhoun S."/>
            <person name="Haridas S."/>
            <person name="Kuo A."/>
            <person name="Mondo S."/>
            <person name="Pangilinan J."/>
            <person name="Riley R."/>
            <person name="LaButti K."/>
            <person name="Andreopoulos B."/>
            <person name="Lipzen A."/>
            <person name="Chen C."/>
            <person name="Yan M."/>
            <person name="Daum C."/>
            <person name="Ng V."/>
            <person name="Clum A."/>
            <person name="Steindorff A."/>
            <person name="Ohm R.A."/>
            <person name="Martin F."/>
            <person name="Silar P."/>
            <person name="Natvig D.O."/>
            <person name="Lalanne C."/>
            <person name="Gautier V."/>
            <person name="Ament-Velasquez S.L."/>
            <person name="Kruys A."/>
            <person name="Hutchinson M.I."/>
            <person name="Powell A.J."/>
            <person name="Barry K."/>
            <person name="Miller A.N."/>
            <person name="Grigoriev I.V."/>
            <person name="Debuchy R."/>
            <person name="Gladieux P."/>
            <person name="Hiltunen Thoren M."/>
            <person name="Johannesson H."/>
        </authorList>
    </citation>
    <scope>NUCLEOTIDE SEQUENCE</scope>
    <source>
        <strain evidence="1">CBS 118394</strain>
    </source>
</reference>
<sequence>MAPVNLSSGILHFGNTCPGTLMQRLLRENRSQVQKIKKLQTAFSLHPSNWGCPIGARDASEVTQFIQAIPRLEELDIYNYVQNFDVLWPAIFHHAASLGSLAIHSPPQFVPKPGGIWTAEAVKRVADELLQLRRLDMDIDTDTAKAAVKAITTGSVLDEVANMSQLKSLRVSIVLLDTESIFAGDNKPNAFGSRMPNPNDSVCMNLARKIFNKFHEKDAGAALTEVELRLTRRAWEDRGQFSTMKYSYLAVKKGHVAEPSKKKAGEKGKVPAVRRYNLRSQAPVPQPHQDNQPDVKVTAEGPWRCCQPACSSNVENIIKVLVYEPVYSRYL</sequence>
<gene>
    <name evidence="1" type="ORF">B0H66DRAFT_551467</name>
</gene>
<protein>
    <submittedName>
        <fullName evidence="1">Uncharacterized protein</fullName>
    </submittedName>
</protein>
<evidence type="ECO:0000313" key="2">
    <source>
        <dbReference type="Proteomes" id="UP001283341"/>
    </source>
</evidence>
<dbReference type="InterPro" id="IPR032675">
    <property type="entry name" value="LRR_dom_sf"/>
</dbReference>
<dbReference type="Gene3D" id="3.80.10.10">
    <property type="entry name" value="Ribonuclease Inhibitor"/>
    <property type="match status" value="1"/>
</dbReference>
<dbReference type="AlphaFoldDB" id="A0AAE0MC12"/>